<proteinExistence type="predicted"/>
<evidence type="ECO:0000313" key="4">
    <source>
        <dbReference type="Proteomes" id="UP001151760"/>
    </source>
</evidence>
<dbReference type="EMBL" id="BQNB010017040">
    <property type="protein sequence ID" value="GJT58691.1"/>
    <property type="molecule type" value="Genomic_DNA"/>
</dbReference>
<reference evidence="3" key="2">
    <citation type="submission" date="2022-01" db="EMBL/GenBank/DDBJ databases">
        <authorList>
            <person name="Yamashiro T."/>
            <person name="Shiraishi A."/>
            <person name="Satake H."/>
            <person name="Nakayama K."/>
        </authorList>
    </citation>
    <scope>NUCLEOTIDE SEQUENCE</scope>
</reference>
<name>A0ABQ5F5S3_9ASTR</name>
<evidence type="ECO:0000256" key="1">
    <source>
        <dbReference type="SAM" id="Coils"/>
    </source>
</evidence>
<gene>
    <name evidence="3" type="ORF">Tco_1002224</name>
</gene>
<protein>
    <submittedName>
        <fullName evidence="3">Uncharacterized protein</fullName>
    </submittedName>
</protein>
<organism evidence="3 4">
    <name type="scientific">Tanacetum coccineum</name>
    <dbReference type="NCBI Taxonomy" id="301880"/>
    <lineage>
        <taxon>Eukaryota</taxon>
        <taxon>Viridiplantae</taxon>
        <taxon>Streptophyta</taxon>
        <taxon>Embryophyta</taxon>
        <taxon>Tracheophyta</taxon>
        <taxon>Spermatophyta</taxon>
        <taxon>Magnoliopsida</taxon>
        <taxon>eudicotyledons</taxon>
        <taxon>Gunneridae</taxon>
        <taxon>Pentapetalae</taxon>
        <taxon>asterids</taxon>
        <taxon>campanulids</taxon>
        <taxon>Asterales</taxon>
        <taxon>Asteraceae</taxon>
        <taxon>Asteroideae</taxon>
        <taxon>Anthemideae</taxon>
        <taxon>Anthemidinae</taxon>
        <taxon>Tanacetum</taxon>
    </lineage>
</organism>
<evidence type="ECO:0000313" key="3">
    <source>
        <dbReference type="EMBL" id="GJT58691.1"/>
    </source>
</evidence>
<keyword evidence="1" id="KW-0175">Coiled coil</keyword>
<feature type="region of interest" description="Disordered" evidence="2">
    <location>
        <begin position="526"/>
        <end position="559"/>
    </location>
</feature>
<comment type="caution">
    <text evidence="3">The sequence shown here is derived from an EMBL/GenBank/DDBJ whole genome shotgun (WGS) entry which is preliminary data.</text>
</comment>
<feature type="region of interest" description="Disordered" evidence="2">
    <location>
        <begin position="256"/>
        <end position="295"/>
    </location>
</feature>
<feature type="coiled-coil region" evidence="1">
    <location>
        <begin position="149"/>
        <end position="176"/>
    </location>
</feature>
<dbReference type="Proteomes" id="UP001151760">
    <property type="component" value="Unassembled WGS sequence"/>
</dbReference>
<sequence length="719" mass="82852">MESLEFCDKHNMVAYLEKSEGSEGFHQIIDFLTSSHIHYALTESPTLYASTIEQFWQTSTLCTTEEGVMAVTATIDRKVNLLVTEASIRRYLKLEDSEGLNTLPTAEIFEQLALIGYVTTSDKEPAPVSHESPLQSIHSLGRDKDCLSLNELTVLCTTLSKKVEDLQNDLKQTKLTYGAAYTKLILRVKILEKQFKTSNARRRVRLVLSEDEDAAEDSSKQGRKISEIDRDPTISLVQEEGMTWFQEDAEIQEKNSTDTEILLDVEEPTELVNDQGSGEKVKKKRSAEKRKDKGKAIMTEPEPEQTTTKLKLIQERAGLEATIRLQEQLNEEESQRIAMDAEIARQLQEEINIAGQEKNRPFSKDEVMKNMCTDEVLEGTAQEYESTAGANLSTARRYCSKVLLLFESTAHYAQSTVVCESTASVIRYLRTYCLLYQISGDEDLQNLGMCEIFLSDHYMEPTEIEIQEMVNIWVSGEAYCLNVFHLHAPLEGRNDHSVIRFYTQQNRPFSKEEDYEIEKEVMKRPGFDLQQDNSKRQKTRERSVSVEEPKDKEQVEPSQEEIQEMKIILPEEGMHVEALQTKYPLIGWEIHSEDTIKYDLVKLWELIKERFNTTEPIDDKEGELWVELKRLFKPDTDELMELQSHMHDPLTWRLYDTCGVHHVSTKTGLDMFMMVEKDYPLTRGLTMLMLVNKLQVDNDSEMANELLRKIFILANKPRQ</sequence>
<keyword evidence="4" id="KW-1185">Reference proteome</keyword>
<feature type="compositionally biased region" description="Basic and acidic residues" evidence="2">
    <location>
        <begin position="540"/>
        <end position="555"/>
    </location>
</feature>
<accession>A0ABQ5F5S3</accession>
<reference evidence="3" key="1">
    <citation type="journal article" date="2022" name="Int. J. Mol. Sci.">
        <title>Draft Genome of Tanacetum Coccineum: Genomic Comparison of Closely Related Tanacetum-Family Plants.</title>
        <authorList>
            <person name="Yamashiro T."/>
            <person name="Shiraishi A."/>
            <person name="Nakayama K."/>
            <person name="Satake H."/>
        </authorList>
    </citation>
    <scope>NUCLEOTIDE SEQUENCE</scope>
</reference>
<evidence type="ECO:0000256" key="2">
    <source>
        <dbReference type="SAM" id="MobiDB-lite"/>
    </source>
</evidence>